<evidence type="ECO:0000313" key="2">
    <source>
        <dbReference type="EMBL" id="MPN44999.1"/>
    </source>
</evidence>
<dbReference type="InterPro" id="IPR018730">
    <property type="entry name" value="DUF2273"/>
</dbReference>
<evidence type="ECO:0008006" key="3">
    <source>
        <dbReference type="Google" id="ProtNLM"/>
    </source>
</evidence>
<evidence type="ECO:0000256" key="1">
    <source>
        <dbReference type="SAM" id="Phobius"/>
    </source>
</evidence>
<keyword evidence="1" id="KW-1133">Transmembrane helix</keyword>
<dbReference type="Pfam" id="PF10031">
    <property type="entry name" value="DUF2273"/>
    <property type="match status" value="1"/>
</dbReference>
<dbReference type="EMBL" id="VSSQ01104568">
    <property type="protein sequence ID" value="MPN44999.1"/>
    <property type="molecule type" value="Genomic_DNA"/>
</dbReference>
<comment type="caution">
    <text evidence="2">The sequence shown here is derived from an EMBL/GenBank/DDBJ whole genome shotgun (WGS) entry which is preliminary data.</text>
</comment>
<organism evidence="2">
    <name type="scientific">bioreactor metagenome</name>
    <dbReference type="NCBI Taxonomy" id="1076179"/>
    <lineage>
        <taxon>unclassified sequences</taxon>
        <taxon>metagenomes</taxon>
        <taxon>ecological metagenomes</taxon>
    </lineage>
</organism>
<reference evidence="2" key="1">
    <citation type="submission" date="2019-08" db="EMBL/GenBank/DDBJ databases">
        <authorList>
            <person name="Kucharzyk K."/>
            <person name="Murdoch R.W."/>
            <person name="Higgins S."/>
            <person name="Loffler F."/>
        </authorList>
    </citation>
    <scope>NUCLEOTIDE SEQUENCE</scope>
</reference>
<accession>A0A645I3G4</accession>
<dbReference type="AlphaFoldDB" id="A0A645I3G4"/>
<keyword evidence="1" id="KW-0472">Membrane</keyword>
<proteinExistence type="predicted"/>
<feature type="transmembrane region" description="Helical" evidence="1">
    <location>
        <begin position="28"/>
        <end position="61"/>
    </location>
</feature>
<protein>
    <recommendedName>
        <fullName evidence="3">DUF2273 domain-containing protein</fullName>
    </recommendedName>
</protein>
<gene>
    <name evidence="2" type="ORF">SDC9_192566</name>
</gene>
<name>A0A645I3G4_9ZZZZ</name>
<keyword evidence="1" id="KW-0812">Transmembrane</keyword>
<sequence length="80" mass="9306">MKNLWSAFVQKFTFLFLHLLDEHPGKLIGSILGFLLGLLVVFLGFWKSLVLVLFVGVGFLIGKSQDDHKKLFDWFDRFFN</sequence>